<protein>
    <submittedName>
        <fullName evidence="2">Uncharacterized protein</fullName>
    </submittedName>
</protein>
<sequence length="149" mass="16086">MVTYTKPAGIRIGSPSKGNRPTPQFATLSNHQEADKSNANGGDLIELLLVGIKSFSVKEALKGDVTAGVGIELLSRIRLIRILFQLYLVKTLFKLLQGISITTITGIDKSYKLGMETVNTSSKELPVSSIQVNSSGQDKLAQHTGNEKE</sequence>
<comment type="caution">
    <text evidence="2">The sequence shown here is derived from an EMBL/GenBank/DDBJ whole genome shotgun (WGS) entry which is preliminary data.</text>
</comment>
<feature type="region of interest" description="Disordered" evidence="1">
    <location>
        <begin position="130"/>
        <end position="149"/>
    </location>
</feature>
<evidence type="ECO:0000256" key="1">
    <source>
        <dbReference type="SAM" id="MobiDB-lite"/>
    </source>
</evidence>
<dbReference type="EMBL" id="JACEIK010000257">
    <property type="protein sequence ID" value="MCD7453554.1"/>
    <property type="molecule type" value="Genomic_DNA"/>
</dbReference>
<keyword evidence="3" id="KW-1185">Reference proteome</keyword>
<name>A0ABS8S3W0_DATST</name>
<dbReference type="Proteomes" id="UP000823775">
    <property type="component" value="Unassembled WGS sequence"/>
</dbReference>
<organism evidence="2 3">
    <name type="scientific">Datura stramonium</name>
    <name type="common">Jimsonweed</name>
    <name type="synonym">Common thornapple</name>
    <dbReference type="NCBI Taxonomy" id="4076"/>
    <lineage>
        <taxon>Eukaryota</taxon>
        <taxon>Viridiplantae</taxon>
        <taxon>Streptophyta</taxon>
        <taxon>Embryophyta</taxon>
        <taxon>Tracheophyta</taxon>
        <taxon>Spermatophyta</taxon>
        <taxon>Magnoliopsida</taxon>
        <taxon>eudicotyledons</taxon>
        <taxon>Gunneridae</taxon>
        <taxon>Pentapetalae</taxon>
        <taxon>asterids</taxon>
        <taxon>lamiids</taxon>
        <taxon>Solanales</taxon>
        <taxon>Solanaceae</taxon>
        <taxon>Solanoideae</taxon>
        <taxon>Datureae</taxon>
        <taxon>Datura</taxon>
    </lineage>
</organism>
<evidence type="ECO:0000313" key="2">
    <source>
        <dbReference type="EMBL" id="MCD7453554.1"/>
    </source>
</evidence>
<accession>A0ABS8S3W0</accession>
<proteinExistence type="predicted"/>
<feature type="region of interest" description="Disordered" evidence="1">
    <location>
        <begin position="1"/>
        <end position="22"/>
    </location>
</feature>
<evidence type="ECO:0000313" key="3">
    <source>
        <dbReference type="Proteomes" id="UP000823775"/>
    </source>
</evidence>
<reference evidence="2 3" key="1">
    <citation type="journal article" date="2021" name="BMC Genomics">
        <title>Datura genome reveals duplications of psychoactive alkaloid biosynthetic genes and high mutation rate following tissue culture.</title>
        <authorList>
            <person name="Rajewski A."/>
            <person name="Carter-House D."/>
            <person name="Stajich J."/>
            <person name="Litt A."/>
        </authorList>
    </citation>
    <scope>NUCLEOTIDE SEQUENCE [LARGE SCALE GENOMIC DNA]</scope>
    <source>
        <strain evidence="2">AR-01</strain>
    </source>
</reference>
<gene>
    <name evidence="2" type="ORF">HAX54_021351</name>
</gene>